<evidence type="ECO:0000313" key="2">
    <source>
        <dbReference type="EMBL" id="KAH0569691.1"/>
    </source>
</evidence>
<reference evidence="1 2" key="1">
    <citation type="journal article" date="2014" name="PLoS Genet.">
        <title>The Genome of Spironucleus salmonicida Highlights a Fish Pathogen Adapted to Fluctuating Environments.</title>
        <authorList>
            <person name="Xu F."/>
            <person name="Jerlstrom-Hultqvist J."/>
            <person name="Einarsson E."/>
            <person name="Astvaldsson A."/>
            <person name="Svard S.G."/>
            <person name="Andersson J.O."/>
        </authorList>
    </citation>
    <scope>NUCLEOTIDE SEQUENCE</scope>
    <source>
        <strain evidence="2">ATCC 50377</strain>
    </source>
</reference>
<dbReference type="EMBL" id="AUWU02000009">
    <property type="protein sequence ID" value="KAH0569691.1"/>
    <property type="molecule type" value="Genomic_DNA"/>
</dbReference>
<dbReference type="Proteomes" id="UP000018208">
    <property type="component" value="Unassembled WGS sequence"/>
</dbReference>
<dbReference type="VEuPathDB" id="GiardiaDB:SS50377_28647"/>
<protein>
    <submittedName>
        <fullName evidence="1">Uncharacterized protein</fullName>
    </submittedName>
</protein>
<dbReference type="EMBL" id="KI546169">
    <property type="protein sequence ID" value="EST41530.1"/>
    <property type="molecule type" value="Genomic_DNA"/>
</dbReference>
<proteinExistence type="predicted"/>
<reference evidence="2" key="2">
    <citation type="submission" date="2020-12" db="EMBL/GenBank/DDBJ databases">
        <title>New Spironucleus salmonicida genome in near-complete chromosomes.</title>
        <authorList>
            <person name="Xu F."/>
            <person name="Kurt Z."/>
            <person name="Jimenez-Gonzalez A."/>
            <person name="Astvaldsson A."/>
            <person name="Andersson J.O."/>
            <person name="Svard S.G."/>
        </authorList>
    </citation>
    <scope>NUCLEOTIDE SEQUENCE</scope>
    <source>
        <strain evidence="2">ATCC 50377</strain>
    </source>
</reference>
<name>V6LAP5_9EUKA</name>
<evidence type="ECO:0000313" key="3">
    <source>
        <dbReference type="Proteomes" id="UP000018208"/>
    </source>
</evidence>
<keyword evidence="3" id="KW-1185">Reference proteome</keyword>
<accession>V6LAP5</accession>
<dbReference type="AlphaFoldDB" id="V6LAP5"/>
<organism evidence="1">
    <name type="scientific">Spironucleus salmonicida</name>
    <dbReference type="NCBI Taxonomy" id="348837"/>
    <lineage>
        <taxon>Eukaryota</taxon>
        <taxon>Metamonada</taxon>
        <taxon>Diplomonadida</taxon>
        <taxon>Hexamitidae</taxon>
        <taxon>Hexamitinae</taxon>
        <taxon>Spironucleus</taxon>
    </lineage>
</organism>
<sequence length="156" mass="18116">MERYINNQFNLSINSIQHNIQILHQIDTLYANFASKYVFIPYFAQQVQQTQVCQKLPNFSMYDTIQHEVFKPSMCNLDCSFSYCDDNSGTIGFHSEINLFPTIEEASDEEGQTENYDNFTLKISEYFTKSDEFASIFKQSEDIEKIKPKALGPMAK</sequence>
<evidence type="ECO:0000313" key="1">
    <source>
        <dbReference type="EMBL" id="EST41530.1"/>
    </source>
</evidence>
<gene>
    <name evidence="1" type="ORF">SS50377_18867</name>
    <name evidence="2" type="ORF">SS50377_28647</name>
</gene>